<evidence type="ECO:0000313" key="3">
    <source>
        <dbReference type="Proteomes" id="UP000326396"/>
    </source>
</evidence>
<feature type="compositionally biased region" description="Basic and acidic residues" evidence="1">
    <location>
        <begin position="96"/>
        <end position="106"/>
    </location>
</feature>
<proteinExistence type="predicted"/>
<accession>A0A5N6P4S4</accession>
<keyword evidence="3" id="KW-1185">Reference proteome</keyword>
<dbReference type="EMBL" id="SZYD01000007">
    <property type="protein sequence ID" value="KAD5803175.1"/>
    <property type="molecule type" value="Genomic_DNA"/>
</dbReference>
<feature type="region of interest" description="Disordered" evidence="1">
    <location>
        <begin position="81"/>
        <end position="119"/>
    </location>
</feature>
<protein>
    <submittedName>
        <fullName evidence="2">Uncharacterized protein</fullName>
    </submittedName>
</protein>
<comment type="caution">
    <text evidence="2">The sequence shown here is derived from an EMBL/GenBank/DDBJ whole genome shotgun (WGS) entry which is preliminary data.</text>
</comment>
<gene>
    <name evidence="2" type="ORF">E3N88_14535</name>
</gene>
<dbReference type="Proteomes" id="UP000326396">
    <property type="component" value="Linkage Group LG15"/>
</dbReference>
<evidence type="ECO:0000256" key="1">
    <source>
        <dbReference type="SAM" id="MobiDB-lite"/>
    </source>
</evidence>
<name>A0A5N6P4S4_9ASTR</name>
<evidence type="ECO:0000313" key="2">
    <source>
        <dbReference type="EMBL" id="KAD5803175.1"/>
    </source>
</evidence>
<dbReference type="AlphaFoldDB" id="A0A5N6P4S4"/>
<sequence>MKPLTSVWNFMGKFYLRLTGIDGVMKMTNQIMVTSVTIESANFDHLSRSVMSGSASFAKSLVQIARRGFRGTKTNMLGWVGVVNDTDKQPNSQDLDSPKEENDQPKVRRSKRERKTSNKWKEFVCDATSA</sequence>
<organism evidence="2 3">
    <name type="scientific">Mikania micrantha</name>
    <name type="common">bitter vine</name>
    <dbReference type="NCBI Taxonomy" id="192012"/>
    <lineage>
        <taxon>Eukaryota</taxon>
        <taxon>Viridiplantae</taxon>
        <taxon>Streptophyta</taxon>
        <taxon>Embryophyta</taxon>
        <taxon>Tracheophyta</taxon>
        <taxon>Spermatophyta</taxon>
        <taxon>Magnoliopsida</taxon>
        <taxon>eudicotyledons</taxon>
        <taxon>Gunneridae</taxon>
        <taxon>Pentapetalae</taxon>
        <taxon>asterids</taxon>
        <taxon>campanulids</taxon>
        <taxon>Asterales</taxon>
        <taxon>Asteraceae</taxon>
        <taxon>Asteroideae</taxon>
        <taxon>Heliantheae alliance</taxon>
        <taxon>Eupatorieae</taxon>
        <taxon>Mikania</taxon>
    </lineage>
</organism>
<reference evidence="2 3" key="1">
    <citation type="submission" date="2019-05" db="EMBL/GenBank/DDBJ databases">
        <title>Mikania micrantha, genome provides insights into the molecular mechanism of rapid growth.</title>
        <authorList>
            <person name="Liu B."/>
        </authorList>
    </citation>
    <scope>NUCLEOTIDE SEQUENCE [LARGE SCALE GENOMIC DNA]</scope>
    <source>
        <strain evidence="2">NLD-2019</strain>
        <tissue evidence="2">Leaf</tissue>
    </source>
</reference>